<dbReference type="KEGG" id="smao:CAG99_11565"/>
<dbReference type="Proteomes" id="UP000194218">
    <property type="component" value="Chromosome"/>
</dbReference>
<dbReference type="OrthoDB" id="4238078at2"/>
<evidence type="ECO:0000313" key="2">
    <source>
        <dbReference type="Proteomes" id="UP000194218"/>
    </source>
</evidence>
<name>A0A1W7CYL3_9ACTN</name>
<proteinExistence type="predicted"/>
<accession>A0A1W7CYL3</accession>
<sequence>MTDARNEAGATTWVAAFEHPEEFWLQLDMGATDVAEQAAQAIADRGGELSQDYAEAVYPELQVIRDGALERDASPVAVYVPPEPLTSRPLVPVTAFVAPLPATAEQSTVAAMAELAARPQPYRYRDPLISTVDLPAGPACRVHELVLNEPGDDGRRVLTEYVSYYVVPPGYGKGFVELTVTWPSPTLGAAMEETADEIAATLTISRRETPAEEAS</sequence>
<reference evidence="1 2" key="1">
    <citation type="submission" date="2017-05" db="EMBL/GenBank/DDBJ databases">
        <title>Complete genome sequence of Streptomyces sp. SCSIO 03032 revealed the diverse biosynthetic pathways for its bioactive secondary metabolites.</title>
        <authorList>
            <person name="Ma L."/>
            <person name="Zhu Y."/>
            <person name="Zhang W."/>
            <person name="Zhang G."/>
            <person name="Tian X."/>
            <person name="Zhang S."/>
            <person name="Zhang C."/>
        </authorList>
    </citation>
    <scope>NUCLEOTIDE SEQUENCE [LARGE SCALE GENOMIC DNA]</scope>
    <source>
        <strain evidence="1 2">SCSIO 03032</strain>
    </source>
</reference>
<dbReference type="EMBL" id="CP021121">
    <property type="protein sequence ID" value="ARQ69420.1"/>
    <property type="molecule type" value="Genomic_DNA"/>
</dbReference>
<evidence type="ECO:0000313" key="1">
    <source>
        <dbReference type="EMBL" id="ARQ69420.1"/>
    </source>
</evidence>
<protein>
    <submittedName>
        <fullName evidence="1">Uncharacterized protein</fullName>
    </submittedName>
</protein>
<organism evidence="1 2">
    <name type="scientific">Streptomyces marincola</name>
    <dbReference type="NCBI Taxonomy" id="2878388"/>
    <lineage>
        <taxon>Bacteria</taxon>
        <taxon>Bacillati</taxon>
        <taxon>Actinomycetota</taxon>
        <taxon>Actinomycetes</taxon>
        <taxon>Kitasatosporales</taxon>
        <taxon>Streptomycetaceae</taxon>
        <taxon>Streptomyces</taxon>
    </lineage>
</organism>
<dbReference type="AlphaFoldDB" id="A0A1W7CYL3"/>
<dbReference type="RefSeq" id="WP_086159225.1">
    <property type="nucleotide sequence ID" value="NZ_CP021121.1"/>
</dbReference>
<keyword evidence="2" id="KW-1185">Reference proteome</keyword>
<gene>
    <name evidence="1" type="ORF">CAG99_11565</name>
</gene>